<protein>
    <recommendedName>
        <fullName evidence="4">NB-ARC domain-containing disease resistance protein</fullName>
    </recommendedName>
</protein>
<evidence type="ECO:0000313" key="2">
    <source>
        <dbReference type="EMBL" id="GFZ04796.1"/>
    </source>
</evidence>
<dbReference type="PANTHER" id="PTHR36766">
    <property type="entry name" value="PLANT BROAD-SPECTRUM MILDEW RESISTANCE PROTEIN RPW8"/>
    <property type="match status" value="1"/>
</dbReference>
<dbReference type="SUPFAM" id="SSF52058">
    <property type="entry name" value="L domain-like"/>
    <property type="match status" value="1"/>
</dbReference>
<dbReference type="PANTHER" id="PTHR36766:SF63">
    <property type="entry name" value="NB-ARC DOMAIN-CONTAINING PROTEIN"/>
    <property type="match status" value="1"/>
</dbReference>
<dbReference type="Proteomes" id="UP000585474">
    <property type="component" value="Unassembled WGS sequence"/>
</dbReference>
<evidence type="ECO:0008006" key="4">
    <source>
        <dbReference type="Google" id="ProtNLM"/>
    </source>
</evidence>
<comment type="caution">
    <text evidence="2">The sequence shown here is derived from an EMBL/GenBank/DDBJ whole genome shotgun (WGS) entry which is preliminary data.</text>
</comment>
<proteinExistence type="predicted"/>
<accession>A0A7J0G1Y5</accession>
<name>A0A7J0G1Y5_9ERIC</name>
<gene>
    <name evidence="2" type="ORF">Acr_17g0003680</name>
</gene>
<dbReference type="EMBL" id="BJWL01000017">
    <property type="protein sequence ID" value="GFZ04796.1"/>
    <property type="molecule type" value="Genomic_DNA"/>
</dbReference>
<dbReference type="OrthoDB" id="1748434at2759"/>
<dbReference type="AlphaFoldDB" id="A0A7J0G1Y5"/>
<sequence length="235" mass="26526">MRKKLGNYLKRNLGKTELSPEVRDIAMSVAAKCAGSSLTIITMAGSMREMHDLMMDMALKITKAGHSQYMVKASVGLKDIPAEWEWTEDLDKVSLMDSFFEHMHALHVLDLSENRVLEKLRNSISDLENLTALKFQGCIKELPHGVNRLVNLKYLNMEHTFQLERVSDAMPGNDCEINKVMILRGQYNVIRGEGEDGILLPYDLQLLTILGCSFARGRACLYDDVFPSLCGMQHC</sequence>
<keyword evidence="3" id="KW-1185">Reference proteome</keyword>
<dbReference type="InterPro" id="IPR032675">
    <property type="entry name" value="LRR_dom_sf"/>
</dbReference>
<reference evidence="2 3" key="1">
    <citation type="submission" date="2019-07" db="EMBL/GenBank/DDBJ databases">
        <title>De Novo Assembly of kiwifruit Actinidia rufa.</title>
        <authorList>
            <person name="Sugita-Konishi S."/>
            <person name="Sato K."/>
            <person name="Mori E."/>
            <person name="Abe Y."/>
            <person name="Kisaki G."/>
            <person name="Hamano K."/>
            <person name="Suezawa K."/>
            <person name="Otani M."/>
            <person name="Fukuda T."/>
            <person name="Manabe T."/>
            <person name="Gomi K."/>
            <person name="Tabuchi M."/>
            <person name="Akimitsu K."/>
            <person name="Kataoka I."/>
        </authorList>
    </citation>
    <scope>NUCLEOTIDE SEQUENCE [LARGE SCALE GENOMIC DNA]</scope>
    <source>
        <strain evidence="3">cv. Fuchu</strain>
    </source>
</reference>
<evidence type="ECO:0000256" key="1">
    <source>
        <dbReference type="ARBA" id="ARBA00022821"/>
    </source>
</evidence>
<keyword evidence="1" id="KW-0611">Plant defense</keyword>
<dbReference type="GO" id="GO:0006952">
    <property type="term" value="P:defense response"/>
    <property type="evidence" value="ECO:0007669"/>
    <property type="project" value="UniProtKB-KW"/>
</dbReference>
<evidence type="ECO:0000313" key="3">
    <source>
        <dbReference type="Proteomes" id="UP000585474"/>
    </source>
</evidence>
<dbReference type="Gene3D" id="3.80.10.10">
    <property type="entry name" value="Ribonuclease Inhibitor"/>
    <property type="match status" value="1"/>
</dbReference>
<organism evidence="2 3">
    <name type="scientific">Actinidia rufa</name>
    <dbReference type="NCBI Taxonomy" id="165716"/>
    <lineage>
        <taxon>Eukaryota</taxon>
        <taxon>Viridiplantae</taxon>
        <taxon>Streptophyta</taxon>
        <taxon>Embryophyta</taxon>
        <taxon>Tracheophyta</taxon>
        <taxon>Spermatophyta</taxon>
        <taxon>Magnoliopsida</taxon>
        <taxon>eudicotyledons</taxon>
        <taxon>Gunneridae</taxon>
        <taxon>Pentapetalae</taxon>
        <taxon>asterids</taxon>
        <taxon>Ericales</taxon>
        <taxon>Actinidiaceae</taxon>
        <taxon>Actinidia</taxon>
    </lineage>
</organism>